<keyword evidence="1" id="KW-1133">Transmembrane helix</keyword>
<organism evidence="2 3">
    <name type="scientific">Candidatus Amulumruptor caecigallinarius</name>
    <dbReference type="NCBI Taxonomy" id="2109911"/>
    <lineage>
        <taxon>Bacteria</taxon>
        <taxon>Pseudomonadati</taxon>
        <taxon>Bacteroidota</taxon>
        <taxon>Bacteroidia</taxon>
        <taxon>Bacteroidales</taxon>
        <taxon>Muribaculaceae</taxon>
        <taxon>Candidatus Amulumruptor</taxon>
    </lineage>
</organism>
<feature type="non-terminal residue" evidence="2">
    <location>
        <position position="76"/>
    </location>
</feature>
<feature type="transmembrane region" description="Helical" evidence="1">
    <location>
        <begin position="12"/>
        <end position="34"/>
    </location>
</feature>
<dbReference type="Proteomes" id="UP000711407">
    <property type="component" value="Unassembled WGS sequence"/>
</dbReference>
<dbReference type="AlphaFoldDB" id="A0A921E9Z5"/>
<reference evidence="2" key="2">
    <citation type="submission" date="2021-09" db="EMBL/GenBank/DDBJ databases">
        <authorList>
            <person name="Gilroy R."/>
        </authorList>
    </citation>
    <scope>NUCLEOTIDE SEQUENCE</scope>
    <source>
        <strain evidence="2">4100</strain>
    </source>
</reference>
<comment type="caution">
    <text evidence="2">The sequence shown here is derived from an EMBL/GenBank/DDBJ whole genome shotgun (WGS) entry which is preliminary data.</text>
</comment>
<keyword evidence="1" id="KW-0812">Transmembrane</keyword>
<dbReference type="EMBL" id="DYXT01000037">
    <property type="protein sequence ID" value="HJE39501.1"/>
    <property type="molecule type" value="Genomic_DNA"/>
</dbReference>
<name>A0A921E9Z5_9BACT</name>
<evidence type="ECO:0000256" key="1">
    <source>
        <dbReference type="SAM" id="Phobius"/>
    </source>
</evidence>
<accession>A0A921E9Z5</accession>
<gene>
    <name evidence="2" type="ORF">K8V47_07085</name>
</gene>
<evidence type="ECO:0000313" key="2">
    <source>
        <dbReference type="EMBL" id="HJE39501.1"/>
    </source>
</evidence>
<sequence>MASSTTAILKRIIGALVIFAFIVRLWLFADMFLLHTPINEWGFTEYLINFSGGFVRRGIIGEGLFAMARIGIPTSI</sequence>
<evidence type="ECO:0000313" key="3">
    <source>
        <dbReference type="Proteomes" id="UP000711407"/>
    </source>
</evidence>
<reference evidence="2" key="1">
    <citation type="journal article" date="2021" name="PeerJ">
        <title>Extensive microbial diversity within the chicken gut microbiome revealed by metagenomics and culture.</title>
        <authorList>
            <person name="Gilroy R."/>
            <person name="Ravi A."/>
            <person name="Getino M."/>
            <person name="Pursley I."/>
            <person name="Horton D.L."/>
            <person name="Alikhan N.F."/>
            <person name="Baker D."/>
            <person name="Gharbi K."/>
            <person name="Hall N."/>
            <person name="Watson M."/>
            <person name="Adriaenssens E.M."/>
            <person name="Foster-Nyarko E."/>
            <person name="Jarju S."/>
            <person name="Secka A."/>
            <person name="Antonio M."/>
            <person name="Oren A."/>
            <person name="Chaudhuri R.R."/>
            <person name="La Ragione R."/>
            <person name="Hildebrand F."/>
            <person name="Pallen M.J."/>
        </authorList>
    </citation>
    <scope>NUCLEOTIDE SEQUENCE</scope>
    <source>
        <strain evidence="2">4100</strain>
    </source>
</reference>
<keyword evidence="1" id="KW-0472">Membrane</keyword>
<proteinExistence type="predicted"/>
<protein>
    <submittedName>
        <fullName evidence="2">Uncharacterized protein</fullName>
    </submittedName>
</protein>